<proteinExistence type="inferred from homology"/>
<name>A0A0S7BJ62_9CHLR</name>
<comment type="subcellular location">
    <subcellularLocation>
        <location evidence="1">Cell membrane</location>
        <topology evidence="1">Multi-pass membrane protein</topology>
    </subcellularLocation>
</comment>
<feature type="transmembrane region" description="Helical" evidence="8">
    <location>
        <begin position="347"/>
        <end position="370"/>
    </location>
</feature>
<feature type="transmembrane region" description="Helical" evidence="8">
    <location>
        <begin position="275"/>
        <end position="294"/>
    </location>
</feature>
<dbReference type="Proteomes" id="UP000055060">
    <property type="component" value="Unassembled WGS sequence"/>
</dbReference>
<evidence type="ECO:0000256" key="6">
    <source>
        <dbReference type="ARBA" id="ARBA00023136"/>
    </source>
</evidence>
<keyword evidence="4 8" id="KW-0812">Transmembrane</keyword>
<evidence type="ECO:0000256" key="7">
    <source>
        <dbReference type="ARBA" id="ARBA00024033"/>
    </source>
</evidence>
<evidence type="ECO:0000313" key="9">
    <source>
        <dbReference type="EMBL" id="GAP14627.1"/>
    </source>
</evidence>
<evidence type="ECO:0000256" key="1">
    <source>
        <dbReference type="ARBA" id="ARBA00004651"/>
    </source>
</evidence>
<keyword evidence="2" id="KW-1003">Cell membrane</keyword>
<dbReference type="GO" id="GO:0005886">
    <property type="term" value="C:plasma membrane"/>
    <property type="evidence" value="ECO:0007669"/>
    <property type="project" value="UniProtKB-SubCell"/>
</dbReference>
<comment type="similarity">
    <text evidence="7">Belongs to the glycosyltransferase 87 family.</text>
</comment>
<gene>
    <name evidence="9" type="ORF">LARV_02400</name>
</gene>
<feature type="transmembrane region" description="Helical" evidence="8">
    <location>
        <begin position="382"/>
        <end position="401"/>
    </location>
</feature>
<dbReference type="AlphaFoldDB" id="A0A0S7BJ62"/>
<feature type="transmembrane region" description="Helical" evidence="8">
    <location>
        <begin position="301"/>
        <end position="318"/>
    </location>
</feature>
<feature type="transmembrane region" description="Helical" evidence="8">
    <location>
        <begin position="134"/>
        <end position="151"/>
    </location>
</feature>
<feature type="transmembrane region" description="Helical" evidence="8">
    <location>
        <begin position="110"/>
        <end position="128"/>
    </location>
</feature>
<evidence type="ECO:0000256" key="5">
    <source>
        <dbReference type="ARBA" id="ARBA00022989"/>
    </source>
</evidence>
<keyword evidence="5 8" id="KW-1133">Transmembrane helix</keyword>
<sequence>MFRRRNTSWIWILATVAIVAVAVLLTVGNYHYASLNPGGNDFLVHWMGTRSFITEGLSPYSDEVALRIQNMVYGRPAQAGEHELRVAYPLYSIVIFLPFALIKDFTMARAVWMTVLEIGLVALSFLSLRLTRWKPTPLVLLVLLLFSLFWYHGLRALILGNAVVLVSLLLVGALLSIRSGADELAGVLLAFSTIKPQVVVVLLAFVVFWAVARRRWKILIWLFGSLFLLSAASALLMPDWILQNLREVMRYPGYNPPGTPSAVFSIYMPGVGKQIGNGVSIFLIVVLLVEWYLSLRGDFRAFLWTACLTLVASQWIGIQTDPGNFIVLYPALILVLAMWDERWHRSASLLIIAMLVVVFVGIWLVFLHTLERAYQPIQSPLLFFPLPLFLLIGLYGVRWWAVRPQKSWMASLDSR</sequence>
<dbReference type="Pfam" id="PF09594">
    <property type="entry name" value="GT87"/>
    <property type="match status" value="1"/>
</dbReference>
<dbReference type="EMBL" id="DF967972">
    <property type="protein sequence ID" value="GAP14627.1"/>
    <property type="molecule type" value="Genomic_DNA"/>
</dbReference>
<feature type="transmembrane region" description="Helical" evidence="8">
    <location>
        <begin position="9"/>
        <end position="32"/>
    </location>
</feature>
<dbReference type="RefSeq" id="WP_075073869.1">
    <property type="nucleotide sequence ID" value="NZ_DF967972.1"/>
</dbReference>
<evidence type="ECO:0000256" key="4">
    <source>
        <dbReference type="ARBA" id="ARBA00022692"/>
    </source>
</evidence>
<evidence type="ECO:0000313" key="10">
    <source>
        <dbReference type="Proteomes" id="UP000055060"/>
    </source>
</evidence>
<protein>
    <recommendedName>
        <fullName evidence="11">DUF2029 domain-containing protein</fullName>
    </recommendedName>
</protein>
<evidence type="ECO:0008006" key="11">
    <source>
        <dbReference type="Google" id="ProtNLM"/>
    </source>
</evidence>
<feature type="transmembrane region" description="Helical" evidence="8">
    <location>
        <begin position="158"/>
        <end position="177"/>
    </location>
</feature>
<keyword evidence="6 8" id="KW-0472">Membrane</keyword>
<feature type="transmembrane region" description="Helical" evidence="8">
    <location>
        <begin position="218"/>
        <end position="237"/>
    </location>
</feature>
<reference evidence="9" key="1">
    <citation type="submission" date="2015-07" db="EMBL/GenBank/DDBJ databases">
        <title>Draft Genome Sequences of Anaerolinea thermolimosa IMO-1, Bellilinea caldifistulae GOMI-1, Leptolinea tardivitalis YMTK-2, Levilinea saccharolytica KIBI-1,Longilinea arvoryzae KOME-1, Previously Described as Members of the Anaerolineaceae (Chloroflexi).</title>
        <authorList>
            <person name="Sekiguchi Y."/>
            <person name="Ohashi A."/>
            <person name="Matsuura N."/>
            <person name="Tourlousse M.D."/>
        </authorList>
    </citation>
    <scope>NUCLEOTIDE SEQUENCE [LARGE SCALE GENOMIC DNA]</scope>
    <source>
        <strain evidence="9">KOME-1</strain>
    </source>
</reference>
<feature type="transmembrane region" description="Helical" evidence="8">
    <location>
        <begin position="189"/>
        <end position="211"/>
    </location>
</feature>
<accession>A0A0S7BJ62</accession>
<evidence type="ECO:0000256" key="3">
    <source>
        <dbReference type="ARBA" id="ARBA00022679"/>
    </source>
</evidence>
<dbReference type="GO" id="GO:0016758">
    <property type="term" value="F:hexosyltransferase activity"/>
    <property type="evidence" value="ECO:0007669"/>
    <property type="project" value="InterPro"/>
</dbReference>
<keyword evidence="3" id="KW-0808">Transferase</keyword>
<keyword evidence="10" id="KW-1185">Reference proteome</keyword>
<organism evidence="9">
    <name type="scientific">Longilinea arvoryzae</name>
    <dbReference type="NCBI Taxonomy" id="360412"/>
    <lineage>
        <taxon>Bacteria</taxon>
        <taxon>Bacillati</taxon>
        <taxon>Chloroflexota</taxon>
        <taxon>Anaerolineae</taxon>
        <taxon>Anaerolineales</taxon>
        <taxon>Anaerolineaceae</taxon>
        <taxon>Longilinea</taxon>
    </lineage>
</organism>
<feature type="transmembrane region" description="Helical" evidence="8">
    <location>
        <begin position="86"/>
        <end position="103"/>
    </location>
</feature>
<feature type="transmembrane region" description="Helical" evidence="8">
    <location>
        <begin position="324"/>
        <end position="340"/>
    </location>
</feature>
<dbReference type="STRING" id="360412.LARV_02400"/>
<evidence type="ECO:0000256" key="2">
    <source>
        <dbReference type="ARBA" id="ARBA00022475"/>
    </source>
</evidence>
<evidence type="ECO:0000256" key="8">
    <source>
        <dbReference type="SAM" id="Phobius"/>
    </source>
</evidence>
<dbReference type="InterPro" id="IPR018584">
    <property type="entry name" value="GT87"/>
</dbReference>